<dbReference type="EMBL" id="FUKQ01000047">
    <property type="protein sequence ID" value="SJN41357.1"/>
    <property type="molecule type" value="Genomic_DNA"/>
</dbReference>
<keyword evidence="2" id="KW-1185">Reference proteome</keyword>
<accession>A0A1R4KAM3</accession>
<proteinExistence type="predicted"/>
<dbReference type="Proteomes" id="UP000188342">
    <property type="component" value="Unassembled WGS sequence"/>
</dbReference>
<organism evidence="1 2">
    <name type="scientific">Luteococcus japonicus LSP_Lj1</name>
    <dbReference type="NCBI Taxonomy" id="1255658"/>
    <lineage>
        <taxon>Bacteria</taxon>
        <taxon>Bacillati</taxon>
        <taxon>Actinomycetota</taxon>
        <taxon>Actinomycetes</taxon>
        <taxon>Propionibacteriales</taxon>
        <taxon>Propionibacteriaceae</taxon>
        <taxon>Luteococcus</taxon>
    </lineage>
</organism>
<dbReference type="AlphaFoldDB" id="A0A1R4KAM3"/>
<sequence>MEPGNCHDGHPWEVASNGKCDADAVVTYLGGDPQLDAVKPSVEAHVATVGDQKVCVVGQRGQPFVGTLRQVLSSEKGQQFRWCRVTTTGVKDVDCASPHDEEVLGNAVQGQDCTAMIARYLGLSGSTDVPTDLNASPPVMINGVSRCVVSATASQRLNRTLRGLENRALPIA</sequence>
<gene>
    <name evidence="1" type="ORF">FM114_12690</name>
</gene>
<reference evidence="1 2" key="1">
    <citation type="submission" date="2017-02" db="EMBL/GenBank/DDBJ databases">
        <authorList>
            <person name="Peterson S.W."/>
        </authorList>
    </citation>
    <scope>NUCLEOTIDE SEQUENCE [LARGE SCALE GENOMIC DNA]</scope>
    <source>
        <strain evidence="1 2">LSP_Lj1</strain>
    </source>
</reference>
<dbReference type="RefSeq" id="WP_094765505.1">
    <property type="nucleotide sequence ID" value="NZ_FUKQ01000047.1"/>
</dbReference>
<name>A0A1R4KAM3_9ACTN</name>
<evidence type="ECO:0000313" key="1">
    <source>
        <dbReference type="EMBL" id="SJN41357.1"/>
    </source>
</evidence>
<protein>
    <submittedName>
        <fullName evidence="1">Uncharacterized protein</fullName>
    </submittedName>
</protein>
<evidence type="ECO:0000313" key="2">
    <source>
        <dbReference type="Proteomes" id="UP000188342"/>
    </source>
</evidence>